<dbReference type="GeneID" id="24871181"/>
<keyword evidence="2" id="KW-0949">S-adenosyl-L-methionine</keyword>
<evidence type="ECO:0000259" key="3">
    <source>
        <dbReference type="Pfam" id="PF13649"/>
    </source>
</evidence>
<dbReference type="Gene3D" id="3.40.50.150">
    <property type="entry name" value="Vaccinia Virus protein VP39"/>
    <property type="match status" value="1"/>
</dbReference>
<evidence type="ECO:0000256" key="2">
    <source>
        <dbReference type="ARBA" id="ARBA00022691"/>
    </source>
</evidence>
<keyword evidence="4" id="KW-0489">Methyltransferase</keyword>
<dbReference type="RefSeq" id="WP_231593676.1">
    <property type="nucleotide sequence ID" value="NZ_CP009508.1"/>
</dbReference>
<dbReference type="PANTHER" id="PTHR43675">
    <property type="entry name" value="ARSENITE METHYLTRANSFERASE"/>
    <property type="match status" value="1"/>
</dbReference>
<dbReference type="InterPro" id="IPR041698">
    <property type="entry name" value="Methyltransf_25"/>
</dbReference>
<dbReference type="CDD" id="cd02440">
    <property type="entry name" value="AdoMet_MTases"/>
    <property type="match status" value="1"/>
</dbReference>
<dbReference type="STRING" id="1434118.MSSAC_1578"/>
<dbReference type="EMBL" id="CP009508">
    <property type="protein sequence ID" value="AKB36168.1"/>
    <property type="molecule type" value="Genomic_DNA"/>
</dbReference>
<gene>
    <name evidence="4" type="ORF">MSSAC_1578</name>
</gene>
<reference evidence="4 5" key="1">
    <citation type="submission" date="2014-07" db="EMBL/GenBank/DDBJ databases">
        <title>Methanogenic archaea and the global carbon cycle.</title>
        <authorList>
            <person name="Henriksen J.R."/>
            <person name="Luke J."/>
            <person name="Reinhart S."/>
            <person name="Benedict M.N."/>
            <person name="Youngblut N.D."/>
            <person name="Metcalf M.E."/>
            <person name="Whitaker R.J."/>
            <person name="Metcalf W.W."/>
        </authorList>
    </citation>
    <scope>NUCLEOTIDE SEQUENCE [LARGE SCALE GENOMIC DNA]</scope>
    <source>
        <strain evidence="4 5">C2J</strain>
    </source>
</reference>
<protein>
    <submittedName>
        <fullName evidence="4">Methyltransferase type 11</fullName>
    </submittedName>
</protein>
<dbReference type="AlphaFoldDB" id="A0A0E3PM42"/>
<name>A0A0E3PM42_9EURY</name>
<dbReference type="PATRIC" id="fig|1434118.4.peg.2012"/>
<evidence type="ECO:0000256" key="1">
    <source>
        <dbReference type="ARBA" id="ARBA00022679"/>
    </source>
</evidence>
<dbReference type="SUPFAM" id="SSF53335">
    <property type="entry name" value="S-adenosyl-L-methionine-dependent methyltransferases"/>
    <property type="match status" value="1"/>
</dbReference>
<dbReference type="GO" id="GO:0032259">
    <property type="term" value="P:methylation"/>
    <property type="evidence" value="ECO:0007669"/>
    <property type="project" value="UniProtKB-KW"/>
</dbReference>
<feature type="domain" description="Methyltransferase" evidence="3">
    <location>
        <begin position="32"/>
        <end position="99"/>
    </location>
</feature>
<keyword evidence="1 4" id="KW-0808">Transferase</keyword>
<dbReference type="Proteomes" id="UP000033123">
    <property type="component" value="Chromosome"/>
</dbReference>
<dbReference type="GO" id="GO:0008168">
    <property type="term" value="F:methyltransferase activity"/>
    <property type="evidence" value="ECO:0007669"/>
    <property type="project" value="UniProtKB-KW"/>
</dbReference>
<dbReference type="HOGENOM" id="CLU_2299384_0_0_2"/>
<evidence type="ECO:0000313" key="4">
    <source>
        <dbReference type="EMBL" id="AKB36168.1"/>
    </source>
</evidence>
<proteinExistence type="predicted"/>
<dbReference type="InterPro" id="IPR029063">
    <property type="entry name" value="SAM-dependent_MTases_sf"/>
</dbReference>
<dbReference type="InterPro" id="IPR026669">
    <property type="entry name" value="Arsenite_MeTrfase-like"/>
</dbReference>
<accession>A0A0E3PM42</accession>
<dbReference type="PANTHER" id="PTHR43675:SF8">
    <property type="entry name" value="ARSENITE METHYLTRANSFERASE"/>
    <property type="match status" value="1"/>
</dbReference>
<sequence>MGKWYDLFVSPFEGEFIDTGLHKVQAAPGEVILEIGFGTGQGILKLAQAVGNSGRIYGIDISNKMCEITRLKVEKAGFSKWVQLISGDALSLPFSDSSFN</sequence>
<evidence type="ECO:0000313" key="5">
    <source>
        <dbReference type="Proteomes" id="UP000033123"/>
    </source>
</evidence>
<organism evidence="4 5">
    <name type="scientific">Methanosarcina siciliae C2J</name>
    <dbReference type="NCBI Taxonomy" id="1434118"/>
    <lineage>
        <taxon>Archaea</taxon>
        <taxon>Methanobacteriati</taxon>
        <taxon>Methanobacteriota</taxon>
        <taxon>Stenosarchaea group</taxon>
        <taxon>Methanomicrobia</taxon>
        <taxon>Methanosarcinales</taxon>
        <taxon>Methanosarcinaceae</taxon>
        <taxon>Methanosarcina</taxon>
    </lineage>
</organism>
<dbReference type="KEGG" id="msj:MSSAC_1578"/>
<dbReference type="Pfam" id="PF13649">
    <property type="entry name" value="Methyltransf_25"/>
    <property type="match status" value="1"/>
</dbReference>